<sequence length="176" mass="20207">MEPEIENQKFASAAMEVENENQKSASAVMEVFEVENEPPKAQFDNPTENIEVEGSKQEGDGETSAIQLHDQLQVVNRRGDEVVPLRIKFPEDEIEHEEDTAEWIQECIIKLSSEFWVDFKGCEEKAKEFFRKIDNNKQQNSDTLMGVNEDSIEAHLSLEVKHRFWLALKAPTTTQP</sequence>
<evidence type="ECO:0000313" key="2">
    <source>
        <dbReference type="EMBL" id="KAK6793287.1"/>
    </source>
</evidence>
<proteinExistence type="predicted"/>
<accession>A0AAN8YI74</accession>
<keyword evidence="3" id="KW-1185">Reference proteome</keyword>
<dbReference type="EMBL" id="JBANQN010000003">
    <property type="protein sequence ID" value="KAK6793287.1"/>
    <property type="molecule type" value="Genomic_DNA"/>
</dbReference>
<name>A0AAN8YI74_SOLBU</name>
<evidence type="ECO:0000256" key="1">
    <source>
        <dbReference type="SAM" id="MobiDB-lite"/>
    </source>
</evidence>
<organism evidence="2 3">
    <name type="scientific">Solanum bulbocastanum</name>
    <name type="common">Wild potato</name>
    <dbReference type="NCBI Taxonomy" id="147425"/>
    <lineage>
        <taxon>Eukaryota</taxon>
        <taxon>Viridiplantae</taxon>
        <taxon>Streptophyta</taxon>
        <taxon>Embryophyta</taxon>
        <taxon>Tracheophyta</taxon>
        <taxon>Spermatophyta</taxon>
        <taxon>Magnoliopsida</taxon>
        <taxon>eudicotyledons</taxon>
        <taxon>Gunneridae</taxon>
        <taxon>Pentapetalae</taxon>
        <taxon>asterids</taxon>
        <taxon>lamiids</taxon>
        <taxon>Solanales</taxon>
        <taxon>Solanaceae</taxon>
        <taxon>Solanoideae</taxon>
        <taxon>Solaneae</taxon>
        <taxon>Solanum</taxon>
    </lineage>
</organism>
<dbReference type="Proteomes" id="UP001371456">
    <property type="component" value="Unassembled WGS sequence"/>
</dbReference>
<protein>
    <submittedName>
        <fullName evidence="2">Uncharacterized protein</fullName>
    </submittedName>
</protein>
<gene>
    <name evidence="2" type="ORF">RDI58_006740</name>
</gene>
<comment type="caution">
    <text evidence="2">The sequence shown here is derived from an EMBL/GenBank/DDBJ whole genome shotgun (WGS) entry which is preliminary data.</text>
</comment>
<dbReference type="AlphaFoldDB" id="A0AAN8YI74"/>
<evidence type="ECO:0000313" key="3">
    <source>
        <dbReference type="Proteomes" id="UP001371456"/>
    </source>
</evidence>
<feature type="region of interest" description="Disordered" evidence="1">
    <location>
        <begin position="36"/>
        <end position="63"/>
    </location>
</feature>
<reference evidence="2 3" key="1">
    <citation type="submission" date="2024-02" db="EMBL/GenBank/DDBJ databases">
        <title>de novo genome assembly of Solanum bulbocastanum strain 11H21.</title>
        <authorList>
            <person name="Hosaka A.J."/>
        </authorList>
    </citation>
    <scope>NUCLEOTIDE SEQUENCE [LARGE SCALE GENOMIC DNA]</scope>
    <source>
        <tissue evidence="2">Young leaves</tissue>
    </source>
</reference>